<evidence type="ECO:0000256" key="11">
    <source>
        <dbReference type="ARBA" id="ARBA00023163"/>
    </source>
</evidence>
<keyword evidence="9" id="KW-0007">Acetylation</keyword>
<dbReference type="KEGG" id="aqu:100638592"/>
<feature type="region of interest" description="Disordered" evidence="15">
    <location>
        <begin position="167"/>
        <end position="264"/>
    </location>
</feature>
<dbReference type="GO" id="GO:0036409">
    <property type="term" value="C:histone H3-K14 acetyltransferase complex"/>
    <property type="evidence" value="ECO:0007669"/>
    <property type="project" value="TreeGrafter"/>
</dbReference>
<dbReference type="EnsemblMetazoa" id="XM_019995565.1">
    <property type="protein sequence ID" value="XP_019851124.1"/>
    <property type="gene ID" value="LOC100638592"/>
</dbReference>
<keyword evidence="4" id="KW-0808">Transferase</keyword>
<dbReference type="OrthoDB" id="787137at2759"/>
<dbReference type="Proteomes" id="UP000007879">
    <property type="component" value="Unassembled WGS sequence"/>
</dbReference>
<dbReference type="Gene3D" id="4.10.320.30">
    <property type="match status" value="2"/>
</dbReference>
<dbReference type="STRING" id="400682.A0A1X7V1S5"/>
<dbReference type="eggNOG" id="KOG2747">
    <property type="taxonomic scope" value="Eukaryota"/>
</dbReference>
<evidence type="ECO:0000256" key="5">
    <source>
        <dbReference type="ARBA" id="ARBA00022723"/>
    </source>
</evidence>
<dbReference type="PROSITE" id="PS51726">
    <property type="entry name" value="MYST_HAT"/>
    <property type="match status" value="1"/>
</dbReference>
<dbReference type="InterPro" id="IPR040706">
    <property type="entry name" value="Zf-MYST"/>
</dbReference>
<dbReference type="GO" id="GO:0003712">
    <property type="term" value="F:transcription coregulator activity"/>
    <property type="evidence" value="ECO:0007669"/>
    <property type="project" value="TreeGrafter"/>
</dbReference>
<feature type="region of interest" description="Disordered" evidence="15">
    <location>
        <begin position="365"/>
        <end position="385"/>
    </location>
</feature>
<feature type="compositionally biased region" description="Polar residues" evidence="15">
    <location>
        <begin position="64"/>
        <end position="73"/>
    </location>
</feature>
<dbReference type="InterPro" id="IPR050603">
    <property type="entry name" value="MYST_HAT"/>
</dbReference>
<evidence type="ECO:0000256" key="1">
    <source>
        <dbReference type="ARBA" id="ARBA00004123"/>
    </source>
</evidence>
<dbReference type="FunFam" id="3.30.60.60:FF:000001">
    <property type="entry name" value="Histone acetyltransferase"/>
    <property type="match status" value="1"/>
</dbReference>
<keyword evidence="6" id="KW-0863">Zinc-finger</keyword>
<feature type="compositionally biased region" description="Polar residues" evidence="15">
    <location>
        <begin position="8"/>
        <end position="20"/>
    </location>
</feature>
<sequence>MMSGEVGSGTTSANASTQSTPTPPNIGRRGRRLRKCATPIKSAKKDERGTFPQTGSLSLVLPPGTNSSNSDVITPSSSTATTPAKIENETKATPIRAPLPSPSTLPGTSNLIKKRKRIPYTLVEATKGIRCPTSGCYGLGHVTGLYAMHYAVSGCPIAAQAKKELEKDVIKPPRPPPPHPSFRKKKRRFRSYKKKVPAQNGASKTGVTPPINEPHAIGETETLSKAPTTRLSSSKQTDSNPQSSSVKPPSSAESTSKDSSVKKRKRIPYTLVEAVKGNRCPTPGCGGIGHITGLYSMHYAVSGCPLAHGKTPEECKSRRDELNKSRAQASQTLESESALSPPPRKNPRLMASRNLSATLDSVAIGDPLPPNNTPSFKTLPPNDNKKRFRMPEYYFRPEPKLEGLTSSQDLQLFREAQAKMREQLGTDVEGKHTDYKLSKIIFGCYEIDTWYSSPYPPEYTELSQIYVCEFCLRYYKTVVTYNNHTSCCVQRRPPGREIYRKNTLSVFEVDGENHKEYSQNLCLLAKLFLDHKTLYFNVEPFLFYIVTRYDDTGCHIVGYFSKEKHSPQGFNVSCILVMPPHMRRGYGHLLIDFSYLLTRHQEKVGSPERPLSDLGLLCYRSYWKDKVLSYLTKHNSQSISMKEISLETGISADDLISSLQYYRILKYWKGKHIIIKKKELLEEHSCKVERHKSSDLTIDASCLKWMPTTYPVYP</sequence>
<dbReference type="GO" id="GO:0008270">
    <property type="term" value="F:zinc ion binding"/>
    <property type="evidence" value="ECO:0007669"/>
    <property type="project" value="UniProtKB-KW"/>
</dbReference>
<evidence type="ECO:0000313" key="18">
    <source>
        <dbReference type="Proteomes" id="UP000007879"/>
    </source>
</evidence>
<evidence type="ECO:0000256" key="3">
    <source>
        <dbReference type="ARBA" id="ARBA00013184"/>
    </source>
</evidence>
<dbReference type="FunFam" id="3.40.630.30:FF:000001">
    <property type="entry name" value="Histone acetyltransferase"/>
    <property type="match status" value="1"/>
</dbReference>
<dbReference type="GO" id="GO:0010484">
    <property type="term" value="F:histone H3 acetyltransferase activity"/>
    <property type="evidence" value="ECO:0007669"/>
    <property type="project" value="TreeGrafter"/>
</dbReference>
<dbReference type="EC" id="2.3.1.48" evidence="3 14"/>
<dbReference type="InterPro" id="IPR016181">
    <property type="entry name" value="Acyl_CoA_acyltransferase"/>
</dbReference>
<dbReference type="GO" id="GO:0003682">
    <property type="term" value="F:chromatin binding"/>
    <property type="evidence" value="ECO:0007669"/>
    <property type="project" value="TreeGrafter"/>
</dbReference>
<evidence type="ECO:0000256" key="12">
    <source>
        <dbReference type="ARBA" id="ARBA00023242"/>
    </source>
</evidence>
<dbReference type="SUPFAM" id="SSF103637">
    <property type="entry name" value="CCHHC domain"/>
    <property type="match status" value="2"/>
</dbReference>
<dbReference type="PROSITE" id="PS51802">
    <property type="entry name" value="ZF_CCHHC"/>
    <property type="match status" value="2"/>
</dbReference>
<dbReference type="GO" id="GO:0006357">
    <property type="term" value="P:regulation of transcription by RNA polymerase II"/>
    <property type="evidence" value="ECO:0007669"/>
    <property type="project" value="TreeGrafter"/>
</dbReference>
<evidence type="ECO:0000256" key="14">
    <source>
        <dbReference type="RuleBase" id="RU361211"/>
    </source>
</evidence>
<evidence type="ECO:0000256" key="13">
    <source>
        <dbReference type="PIRSR" id="PIRSR602717-51"/>
    </source>
</evidence>
<feature type="compositionally biased region" description="Polar residues" evidence="15">
    <location>
        <begin position="325"/>
        <end position="338"/>
    </location>
</feature>
<dbReference type="InParanoid" id="A0A1X7V1S5"/>
<comment type="catalytic activity">
    <reaction evidence="14">
        <text>L-lysyl-[protein] + acetyl-CoA = N(6)-acetyl-L-lysyl-[protein] + CoA + H(+)</text>
        <dbReference type="Rhea" id="RHEA:45948"/>
        <dbReference type="Rhea" id="RHEA-COMP:9752"/>
        <dbReference type="Rhea" id="RHEA-COMP:10731"/>
        <dbReference type="ChEBI" id="CHEBI:15378"/>
        <dbReference type="ChEBI" id="CHEBI:29969"/>
        <dbReference type="ChEBI" id="CHEBI:57287"/>
        <dbReference type="ChEBI" id="CHEBI:57288"/>
        <dbReference type="ChEBI" id="CHEBI:61930"/>
        <dbReference type="EC" id="2.3.1.48"/>
    </reaction>
</comment>
<reference evidence="18" key="1">
    <citation type="journal article" date="2010" name="Nature">
        <title>The Amphimedon queenslandica genome and the evolution of animal complexity.</title>
        <authorList>
            <person name="Srivastava M."/>
            <person name="Simakov O."/>
            <person name="Chapman J."/>
            <person name="Fahey B."/>
            <person name="Gauthier M.E."/>
            <person name="Mitros T."/>
            <person name="Richards G.S."/>
            <person name="Conaco C."/>
            <person name="Dacre M."/>
            <person name="Hellsten U."/>
            <person name="Larroux C."/>
            <person name="Putnam N.H."/>
            <person name="Stanke M."/>
            <person name="Adamska M."/>
            <person name="Darling A."/>
            <person name="Degnan S.M."/>
            <person name="Oakley T.H."/>
            <person name="Plachetzki D.C."/>
            <person name="Zhai Y."/>
            <person name="Adamski M."/>
            <person name="Calcino A."/>
            <person name="Cummins S.F."/>
            <person name="Goodstein D.M."/>
            <person name="Harris C."/>
            <person name="Jackson D.J."/>
            <person name="Leys S.P."/>
            <person name="Shu S."/>
            <person name="Woodcroft B.J."/>
            <person name="Vervoort M."/>
            <person name="Kosik K.S."/>
            <person name="Manning G."/>
            <person name="Degnan B.M."/>
            <person name="Rokhsar D.S."/>
        </authorList>
    </citation>
    <scope>NUCLEOTIDE SEQUENCE [LARGE SCALE GENOMIC DNA]</scope>
</reference>
<comment type="similarity">
    <text evidence="2 14">Belongs to the MYST (SAS/MOZ) family.</text>
</comment>
<dbReference type="PANTHER" id="PTHR10615">
    <property type="entry name" value="HISTONE ACETYLTRANSFERASE"/>
    <property type="match status" value="1"/>
</dbReference>
<keyword evidence="18" id="KW-1185">Reference proteome</keyword>
<evidence type="ECO:0000256" key="4">
    <source>
        <dbReference type="ARBA" id="ARBA00022679"/>
    </source>
</evidence>
<keyword evidence="12 14" id="KW-0539">Nucleus</keyword>
<keyword evidence="8" id="KW-0156">Chromatin regulator</keyword>
<dbReference type="Gene3D" id="1.10.10.10">
    <property type="entry name" value="Winged helix-like DNA-binding domain superfamily/Winged helix DNA-binding domain"/>
    <property type="match status" value="1"/>
</dbReference>
<dbReference type="InterPro" id="IPR036388">
    <property type="entry name" value="WH-like_DNA-bd_sf"/>
</dbReference>
<feature type="domain" description="MYST-type HAT" evidence="16">
    <location>
        <begin position="432"/>
        <end position="707"/>
    </location>
</feature>
<dbReference type="Pfam" id="PF01853">
    <property type="entry name" value="MOZ_SAS"/>
    <property type="match status" value="1"/>
</dbReference>
<protein>
    <recommendedName>
        <fullName evidence="3 14">Histone acetyltransferase</fullName>
        <ecNumber evidence="3 14">2.3.1.48</ecNumber>
    </recommendedName>
</protein>
<dbReference type="GO" id="GO:0010485">
    <property type="term" value="F:histone H4 acetyltransferase activity"/>
    <property type="evidence" value="ECO:0007669"/>
    <property type="project" value="TreeGrafter"/>
</dbReference>
<keyword evidence="7" id="KW-0862">Zinc</keyword>
<gene>
    <name evidence="17" type="primary">100638592</name>
</gene>
<evidence type="ECO:0000256" key="8">
    <source>
        <dbReference type="ARBA" id="ARBA00022853"/>
    </source>
</evidence>
<dbReference type="PANTHER" id="PTHR10615:SF161">
    <property type="entry name" value="HISTONE ACETYLTRANSFERASE KAT7"/>
    <property type="match status" value="1"/>
</dbReference>
<evidence type="ECO:0000256" key="9">
    <source>
        <dbReference type="ARBA" id="ARBA00022990"/>
    </source>
</evidence>
<dbReference type="SUPFAM" id="SSF55729">
    <property type="entry name" value="Acyl-CoA N-acyltransferases (Nat)"/>
    <property type="match status" value="1"/>
</dbReference>
<dbReference type="InterPro" id="IPR036060">
    <property type="entry name" value="Znf_C2H2C_sf"/>
</dbReference>
<evidence type="ECO:0000259" key="16">
    <source>
        <dbReference type="PROSITE" id="PS51726"/>
    </source>
</evidence>
<dbReference type="FunCoup" id="A0A1X7V1S5">
    <property type="interactions" value="450"/>
</dbReference>
<dbReference type="Gene3D" id="3.40.630.30">
    <property type="match status" value="1"/>
</dbReference>
<feature type="region of interest" description="Disordered" evidence="15">
    <location>
        <begin position="308"/>
        <end position="349"/>
    </location>
</feature>
<name>A0A1X7V1S5_AMPQE</name>
<keyword evidence="11" id="KW-0804">Transcription</keyword>
<dbReference type="InterPro" id="IPR002717">
    <property type="entry name" value="HAT_MYST-type"/>
</dbReference>
<evidence type="ECO:0000256" key="7">
    <source>
        <dbReference type="ARBA" id="ARBA00022833"/>
    </source>
</evidence>
<feature type="active site" description="Proton donor/acceptor" evidence="13">
    <location>
        <position position="608"/>
    </location>
</feature>
<feature type="compositionally biased region" description="Basic and acidic residues" evidence="15">
    <location>
        <begin position="310"/>
        <end position="324"/>
    </location>
</feature>
<reference evidence="17" key="2">
    <citation type="submission" date="2017-05" db="UniProtKB">
        <authorList>
            <consortium name="EnsemblMetazoa"/>
        </authorList>
    </citation>
    <scope>IDENTIFICATION</scope>
</reference>
<feature type="compositionally biased region" description="Polar residues" evidence="15">
    <location>
        <begin position="221"/>
        <end position="238"/>
    </location>
</feature>
<keyword evidence="10" id="KW-0805">Transcription regulation</keyword>
<dbReference type="AlphaFoldDB" id="A0A1X7V1S5"/>
<dbReference type="EnsemblMetazoa" id="Aqu2.1.33739_001">
    <property type="protein sequence ID" value="Aqu2.1.33739_001"/>
    <property type="gene ID" value="Aqu2.1.33739"/>
</dbReference>
<keyword evidence="5" id="KW-0479">Metal-binding</keyword>
<evidence type="ECO:0000256" key="2">
    <source>
        <dbReference type="ARBA" id="ARBA00010107"/>
    </source>
</evidence>
<evidence type="ECO:0000256" key="15">
    <source>
        <dbReference type="SAM" id="MobiDB-lite"/>
    </source>
</evidence>
<organism evidence="17">
    <name type="scientific">Amphimedon queenslandica</name>
    <name type="common">Sponge</name>
    <dbReference type="NCBI Taxonomy" id="400682"/>
    <lineage>
        <taxon>Eukaryota</taxon>
        <taxon>Metazoa</taxon>
        <taxon>Porifera</taxon>
        <taxon>Demospongiae</taxon>
        <taxon>Heteroscleromorpha</taxon>
        <taxon>Haplosclerida</taxon>
        <taxon>Niphatidae</taxon>
        <taxon>Amphimedon</taxon>
    </lineage>
</organism>
<proteinExistence type="inferred from homology"/>
<evidence type="ECO:0000313" key="17">
    <source>
        <dbReference type="EnsemblMetazoa" id="Aqu2.1.33739_001"/>
    </source>
</evidence>
<dbReference type="Pfam" id="PF01530">
    <property type="entry name" value="zf-C2HC"/>
    <property type="match status" value="2"/>
</dbReference>
<dbReference type="InterPro" id="IPR002515">
    <property type="entry name" value="Znf_C2H2C"/>
</dbReference>
<evidence type="ECO:0000256" key="6">
    <source>
        <dbReference type="ARBA" id="ARBA00022771"/>
    </source>
</evidence>
<feature type="region of interest" description="Disordered" evidence="15">
    <location>
        <begin position="1"/>
        <end position="82"/>
    </location>
</feature>
<accession>A0A1X7V1S5</accession>
<feature type="compositionally biased region" description="Basic residues" evidence="15">
    <location>
        <begin position="181"/>
        <end position="196"/>
    </location>
</feature>
<dbReference type="Gene3D" id="3.30.60.60">
    <property type="entry name" value="N-acetyl transferase-like"/>
    <property type="match status" value="1"/>
</dbReference>
<comment type="subcellular location">
    <subcellularLocation>
        <location evidence="1 14">Nucleus</location>
    </subcellularLocation>
</comment>
<dbReference type="Pfam" id="PF17772">
    <property type="entry name" value="zf-MYST"/>
    <property type="match status" value="1"/>
</dbReference>
<dbReference type="GO" id="GO:0040029">
    <property type="term" value="P:epigenetic regulation of gene expression"/>
    <property type="evidence" value="ECO:0007669"/>
    <property type="project" value="UniProtKB-ARBA"/>
</dbReference>
<feature type="compositionally biased region" description="Low complexity" evidence="15">
    <location>
        <begin position="239"/>
        <end position="254"/>
    </location>
</feature>
<dbReference type="FunFam" id="1.10.10.10:FF:000022">
    <property type="entry name" value="Histone acetyltransferase"/>
    <property type="match status" value="1"/>
</dbReference>
<evidence type="ECO:0000256" key="10">
    <source>
        <dbReference type="ARBA" id="ARBA00023015"/>
    </source>
</evidence>